<evidence type="ECO:0000256" key="2">
    <source>
        <dbReference type="ARBA" id="ARBA00011063"/>
    </source>
</evidence>
<evidence type="ECO:0000256" key="4">
    <source>
        <dbReference type="ARBA" id="ARBA00022801"/>
    </source>
</evidence>
<accession>A0A1A9WNU1</accession>
<dbReference type="PANTHER" id="PTHR11717:SF7">
    <property type="entry name" value="LOW MOLECULAR WEIGHT PHOSPHOTYROSINE PROTEIN PHOSPHATASE"/>
    <property type="match status" value="1"/>
</dbReference>
<evidence type="ECO:0000256" key="5">
    <source>
        <dbReference type="ARBA" id="ARBA00022912"/>
    </source>
</evidence>
<dbReference type="InterPro" id="IPR023485">
    <property type="entry name" value="Ptyr_pPase"/>
</dbReference>
<dbReference type="GO" id="GO:0004726">
    <property type="term" value="F:non-membrane spanning protein tyrosine phosphatase activity"/>
    <property type="evidence" value="ECO:0007669"/>
    <property type="project" value="InterPro"/>
</dbReference>
<dbReference type="EC" id="3.1.3.2" evidence="6"/>
<keyword evidence="4 6" id="KW-0378">Hydrolase</keyword>
<reference evidence="9" key="1">
    <citation type="submission" date="2014-03" db="EMBL/GenBank/DDBJ databases">
        <authorList>
            <person name="Aksoy S."/>
            <person name="Warren W."/>
            <person name="Wilson R.K."/>
        </authorList>
    </citation>
    <scope>NUCLEOTIDE SEQUENCE [LARGE SCALE GENOMIC DNA]</scope>
    <source>
        <strain evidence="9">IAEA</strain>
    </source>
</reference>
<evidence type="ECO:0000313" key="8">
    <source>
        <dbReference type="EnsemblMetazoa" id="GBRI026505-PA"/>
    </source>
</evidence>
<dbReference type="PRINTS" id="PR00719">
    <property type="entry name" value="LMWPTPASE"/>
</dbReference>
<evidence type="ECO:0000256" key="6">
    <source>
        <dbReference type="RuleBase" id="RU368115"/>
    </source>
</evidence>
<dbReference type="InterPro" id="IPR050438">
    <property type="entry name" value="LMW_PTPase"/>
</dbReference>
<dbReference type="EnsemblMetazoa" id="GBRI026505-RA">
    <property type="protein sequence ID" value="GBRI026505-PA"/>
    <property type="gene ID" value="GBRI026505"/>
</dbReference>
<dbReference type="InterPro" id="IPR036196">
    <property type="entry name" value="Ptyr_pPase_sf"/>
</dbReference>
<dbReference type="AlphaFoldDB" id="A0A1A9WNU1"/>
<comment type="similarity">
    <text evidence="2 6">Belongs to the low molecular weight phosphotyrosine protein phosphatase family.</text>
</comment>
<keyword evidence="9" id="KW-1185">Reference proteome</keyword>
<keyword evidence="3 6" id="KW-0963">Cytoplasm</keyword>
<protein>
    <recommendedName>
        <fullName evidence="6">Low molecular weight phosphotyrosine protein phosphatase</fullName>
        <shortName evidence="6">LMW-PTP</shortName>
        <shortName evidence="6">LMW-PTPase</shortName>
        <ecNumber evidence="6">3.1.3.2</ecNumber>
        <ecNumber evidence="6">3.1.3.48</ecNumber>
    </recommendedName>
    <alternativeName>
        <fullName evidence="6">Low molecular weight cytosolic acid phosphatase</fullName>
    </alternativeName>
</protein>
<keyword evidence="5 6" id="KW-0904">Protein phosphatase</keyword>
<dbReference type="GO" id="GO:0005737">
    <property type="term" value="C:cytoplasm"/>
    <property type="evidence" value="ECO:0007669"/>
    <property type="project" value="UniProtKB-SubCell"/>
</dbReference>
<dbReference type="Proteomes" id="UP000091820">
    <property type="component" value="Unassembled WGS sequence"/>
</dbReference>
<dbReference type="InterPro" id="IPR002115">
    <property type="entry name" value="Tyr_Pase_low_mol_wt_mml"/>
</dbReference>
<evidence type="ECO:0000259" key="7">
    <source>
        <dbReference type="SMART" id="SM00226"/>
    </source>
</evidence>
<dbReference type="Gene3D" id="3.40.50.2300">
    <property type="match status" value="1"/>
</dbReference>
<feature type="domain" description="Phosphotyrosine protein phosphatase I" evidence="7">
    <location>
        <begin position="13"/>
        <end position="162"/>
    </location>
</feature>
<dbReference type="Pfam" id="PF01451">
    <property type="entry name" value="LMWPc"/>
    <property type="match status" value="1"/>
</dbReference>
<comment type="catalytic activity">
    <reaction evidence="6">
        <text>a phosphate monoester + H2O = an alcohol + phosphate</text>
        <dbReference type="Rhea" id="RHEA:15017"/>
        <dbReference type="ChEBI" id="CHEBI:15377"/>
        <dbReference type="ChEBI" id="CHEBI:30879"/>
        <dbReference type="ChEBI" id="CHEBI:43474"/>
        <dbReference type="ChEBI" id="CHEBI:67140"/>
        <dbReference type="EC" id="3.1.3.2"/>
    </reaction>
</comment>
<comment type="function">
    <text evidence="6">Acts on tyrosine phosphorylated proteins, low-MW aryl phosphates and natural and synthetic acyl phosphates.</text>
</comment>
<comment type="catalytic activity">
    <reaction evidence="6">
        <text>O-phospho-L-tyrosyl-[protein] + H2O = L-tyrosyl-[protein] + phosphate</text>
        <dbReference type="Rhea" id="RHEA:10684"/>
        <dbReference type="Rhea" id="RHEA-COMP:10136"/>
        <dbReference type="Rhea" id="RHEA-COMP:20101"/>
        <dbReference type="ChEBI" id="CHEBI:15377"/>
        <dbReference type="ChEBI" id="CHEBI:43474"/>
        <dbReference type="ChEBI" id="CHEBI:46858"/>
        <dbReference type="ChEBI" id="CHEBI:61978"/>
        <dbReference type="EC" id="3.1.3.48"/>
    </reaction>
</comment>
<evidence type="ECO:0000313" key="9">
    <source>
        <dbReference type="Proteomes" id="UP000091820"/>
    </source>
</evidence>
<dbReference type="CDD" id="cd16343">
    <property type="entry name" value="LMWPTP"/>
    <property type="match status" value="1"/>
</dbReference>
<dbReference type="SMART" id="SM00226">
    <property type="entry name" value="LMWPc"/>
    <property type="match status" value="1"/>
</dbReference>
<dbReference type="SUPFAM" id="SSF52788">
    <property type="entry name" value="Phosphotyrosine protein phosphatases I"/>
    <property type="match status" value="1"/>
</dbReference>
<organism evidence="8 9">
    <name type="scientific">Glossina brevipalpis</name>
    <dbReference type="NCBI Taxonomy" id="37001"/>
    <lineage>
        <taxon>Eukaryota</taxon>
        <taxon>Metazoa</taxon>
        <taxon>Ecdysozoa</taxon>
        <taxon>Arthropoda</taxon>
        <taxon>Hexapoda</taxon>
        <taxon>Insecta</taxon>
        <taxon>Pterygota</taxon>
        <taxon>Neoptera</taxon>
        <taxon>Endopterygota</taxon>
        <taxon>Diptera</taxon>
        <taxon>Brachycera</taxon>
        <taxon>Muscomorpha</taxon>
        <taxon>Hippoboscoidea</taxon>
        <taxon>Glossinidae</taxon>
        <taxon>Glossina</taxon>
    </lineage>
</organism>
<evidence type="ECO:0000256" key="3">
    <source>
        <dbReference type="ARBA" id="ARBA00022490"/>
    </source>
</evidence>
<comment type="subcellular location">
    <subcellularLocation>
        <location evidence="1 6">Cytoplasm</location>
    </subcellularLocation>
</comment>
<dbReference type="STRING" id="37001.A0A1A9WNU1"/>
<dbReference type="PRINTS" id="PR00720">
    <property type="entry name" value="MAMMALPTPASE"/>
</dbReference>
<evidence type="ECO:0000256" key="1">
    <source>
        <dbReference type="ARBA" id="ARBA00004496"/>
    </source>
</evidence>
<dbReference type="FunFam" id="3.40.50.2300:FF:000105">
    <property type="entry name" value="Low molecular weight phosphotyrosine protein"/>
    <property type="match status" value="1"/>
</dbReference>
<dbReference type="InterPro" id="IPR017867">
    <property type="entry name" value="Tyr_phospatase_low_mol_wt"/>
</dbReference>
<name>A0A1A9WNU1_9MUSC</name>
<dbReference type="GO" id="GO:0003993">
    <property type="term" value="F:acid phosphatase activity"/>
    <property type="evidence" value="ECO:0007669"/>
    <property type="project" value="UniProtKB-UniRule"/>
</dbReference>
<dbReference type="EC" id="3.1.3.48" evidence="6"/>
<sequence>MYSIENVNRNMSRKILMVSLGNISCSPIAEAIMAGIIEEAGLTYRWYVESAALADWHCDYRPDERALTVLENHGITCLSRARQITRKDFDEFDYIFGMDKETVNDLKRLAPANCKAQIQLLGDYGLLRNESSIANPYIDIGSGGFELLCQKCEIACEAFLKEYIEFIREIDY</sequence>
<proteinExistence type="inferred from homology"/>
<dbReference type="VEuPathDB" id="VectorBase:GBRI026505"/>
<reference evidence="8" key="2">
    <citation type="submission" date="2020-05" db="UniProtKB">
        <authorList>
            <consortium name="EnsemblMetazoa"/>
        </authorList>
    </citation>
    <scope>IDENTIFICATION</scope>
    <source>
        <strain evidence="8">IAEA</strain>
    </source>
</reference>
<dbReference type="PANTHER" id="PTHR11717">
    <property type="entry name" value="LOW MOLECULAR WEIGHT PROTEIN TYROSINE PHOSPHATASE"/>
    <property type="match status" value="1"/>
</dbReference>